<keyword evidence="11" id="KW-0654">Proteoglycan</keyword>
<feature type="region of interest" description="Disordered" evidence="25">
    <location>
        <begin position="174"/>
        <end position="268"/>
    </location>
</feature>
<dbReference type="Gene3D" id="3.10.100.10">
    <property type="entry name" value="Mannose-Binding Protein A, subunit A"/>
    <property type="match status" value="1"/>
</dbReference>
<comment type="subcellular location">
    <subcellularLocation>
        <location evidence="2">Cell membrane</location>
        <topology evidence="2">Single-pass type I membrane protein</topology>
    </subcellularLocation>
    <subcellularLocation>
        <location evidence="1">Cell projection</location>
        <location evidence="1">Microvillus</location>
    </subcellularLocation>
    <subcellularLocation>
        <location evidence="3">Secreted</location>
    </subcellularLocation>
</comment>
<feature type="compositionally biased region" description="Polar residues" evidence="25">
    <location>
        <begin position="219"/>
        <end position="236"/>
    </location>
</feature>
<keyword evidence="7" id="KW-0597">Phosphoprotein</keyword>
<evidence type="ECO:0000256" key="16">
    <source>
        <dbReference type="ARBA" id="ARBA00023180"/>
    </source>
</evidence>
<dbReference type="GO" id="GO:0070374">
    <property type="term" value="P:positive regulation of ERK1 and ERK2 cascade"/>
    <property type="evidence" value="ECO:0007669"/>
    <property type="project" value="TreeGrafter"/>
</dbReference>
<evidence type="ECO:0000256" key="8">
    <source>
        <dbReference type="ARBA" id="ARBA00022692"/>
    </source>
</evidence>
<feature type="disulfide bond" evidence="24">
    <location>
        <begin position="63"/>
        <end position="84"/>
    </location>
</feature>
<dbReference type="InterPro" id="IPR043210">
    <property type="entry name" value="CD44_antigen-like"/>
</dbReference>
<accession>A0AAV6GJR2</accession>
<gene>
    <name evidence="28" type="ORF">AALO_G00157310</name>
</gene>
<feature type="transmembrane region" description="Helical" evidence="26">
    <location>
        <begin position="286"/>
        <end position="307"/>
    </location>
</feature>
<dbReference type="Pfam" id="PF00193">
    <property type="entry name" value="Xlink"/>
    <property type="match status" value="1"/>
</dbReference>
<dbReference type="SMART" id="SM00445">
    <property type="entry name" value="LINK"/>
    <property type="match status" value="1"/>
</dbReference>
<evidence type="ECO:0000256" key="21">
    <source>
        <dbReference type="ARBA" id="ARBA00031823"/>
    </source>
</evidence>
<dbReference type="GO" id="GO:0035692">
    <property type="term" value="C:macrophage migration inhibitory factor receptor complex"/>
    <property type="evidence" value="ECO:0007669"/>
    <property type="project" value="TreeGrafter"/>
</dbReference>
<evidence type="ECO:0000256" key="20">
    <source>
        <dbReference type="ARBA" id="ARBA00031179"/>
    </source>
</evidence>
<dbReference type="GO" id="GO:0005540">
    <property type="term" value="F:hyaluronic acid binding"/>
    <property type="evidence" value="ECO:0007669"/>
    <property type="project" value="InterPro"/>
</dbReference>
<dbReference type="InterPro" id="IPR016186">
    <property type="entry name" value="C-type_lectin-like/link_sf"/>
</dbReference>
<keyword evidence="15" id="KW-0675">Receptor</keyword>
<reference evidence="28" key="1">
    <citation type="submission" date="2020-10" db="EMBL/GenBank/DDBJ databases">
        <title>Chromosome-scale genome assembly of the Allis shad, Alosa alosa.</title>
        <authorList>
            <person name="Margot Z."/>
            <person name="Christophe K."/>
            <person name="Cabau C."/>
            <person name="Louis A."/>
            <person name="Berthelot C."/>
            <person name="Parey E."/>
            <person name="Roest Crollius H."/>
            <person name="Montfort J."/>
            <person name="Robinson-Rechavi M."/>
            <person name="Bucao C."/>
            <person name="Bouchez O."/>
            <person name="Gislard M."/>
            <person name="Lluch J."/>
            <person name="Milhes M."/>
            <person name="Lampietro C."/>
            <person name="Lopez Roques C."/>
            <person name="Donnadieu C."/>
            <person name="Braasch I."/>
            <person name="Desvignes T."/>
            <person name="Postlethwait J."/>
            <person name="Bobe J."/>
            <person name="Guiguen Y."/>
        </authorList>
    </citation>
    <scope>NUCLEOTIDE SEQUENCE</scope>
    <source>
        <strain evidence="28">M-15738</strain>
        <tissue evidence="28">Blood</tissue>
    </source>
</reference>
<dbReference type="SUPFAM" id="SSF56436">
    <property type="entry name" value="C-type lectin-like"/>
    <property type="match status" value="1"/>
</dbReference>
<evidence type="ECO:0000256" key="2">
    <source>
        <dbReference type="ARBA" id="ARBA00004251"/>
    </source>
</evidence>
<evidence type="ECO:0000256" key="5">
    <source>
        <dbReference type="ARBA" id="ARBA00022475"/>
    </source>
</evidence>
<evidence type="ECO:0000256" key="13">
    <source>
        <dbReference type="ARBA" id="ARBA00023136"/>
    </source>
</evidence>
<keyword evidence="17" id="KW-0966">Cell projection</keyword>
<comment type="caution">
    <text evidence="28">The sequence shown here is derived from an EMBL/GenBank/DDBJ whole genome shotgun (WGS) entry which is preliminary data.</text>
</comment>
<keyword evidence="10" id="KW-0130">Cell adhesion</keyword>
<evidence type="ECO:0000256" key="10">
    <source>
        <dbReference type="ARBA" id="ARBA00022889"/>
    </source>
</evidence>
<dbReference type="InterPro" id="IPR016187">
    <property type="entry name" value="CTDL_fold"/>
</dbReference>
<evidence type="ECO:0000256" key="17">
    <source>
        <dbReference type="ARBA" id="ARBA00023273"/>
    </source>
</evidence>
<dbReference type="PANTHER" id="PTHR10225:SF6">
    <property type="entry name" value="CD44 ANTIGEN"/>
    <property type="match status" value="1"/>
</dbReference>
<name>A0AAV6GJR2_9TELE</name>
<evidence type="ECO:0000256" key="26">
    <source>
        <dbReference type="SAM" id="Phobius"/>
    </source>
</evidence>
<feature type="region of interest" description="Disordered" evidence="25">
    <location>
        <begin position="122"/>
        <end position="157"/>
    </location>
</feature>
<keyword evidence="5" id="KW-1003">Cell membrane</keyword>
<dbReference type="InterPro" id="IPR000538">
    <property type="entry name" value="Link_dom"/>
</dbReference>
<keyword evidence="6" id="KW-0964">Secreted</keyword>
<keyword evidence="12 26" id="KW-1133">Transmembrane helix</keyword>
<evidence type="ECO:0000256" key="14">
    <source>
        <dbReference type="ARBA" id="ARBA00023157"/>
    </source>
</evidence>
<evidence type="ECO:0000256" key="12">
    <source>
        <dbReference type="ARBA" id="ARBA00022989"/>
    </source>
</evidence>
<proteinExistence type="predicted"/>
<dbReference type="GO" id="GO:0005576">
    <property type="term" value="C:extracellular region"/>
    <property type="evidence" value="ECO:0007669"/>
    <property type="project" value="UniProtKB-SubCell"/>
</dbReference>
<evidence type="ECO:0000256" key="22">
    <source>
        <dbReference type="ARBA" id="ARBA00032514"/>
    </source>
</evidence>
<protein>
    <recommendedName>
        <fullName evidence="4">CD44 antigen</fullName>
    </recommendedName>
    <alternativeName>
        <fullName evidence="22">GP90 lymphocyte homing/adhesion receptor</fullName>
    </alternativeName>
    <alternativeName>
        <fullName evidence="21">HUTCH-I</fullName>
    </alternativeName>
    <alternativeName>
        <fullName evidence="23">Hermes antigen</fullName>
    </alternativeName>
    <alternativeName>
        <fullName evidence="20">Hyaluronate receptor</fullName>
    </alternativeName>
    <alternativeName>
        <fullName evidence="18">Phagocytic glycoprotein 1</fullName>
    </alternativeName>
    <alternativeName>
        <fullName evidence="19">Phagocytic glycoprotein I</fullName>
    </alternativeName>
</protein>
<dbReference type="GO" id="GO:0004896">
    <property type="term" value="F:cytokine receptor activity"/>
    <property type="evidence" value="ECO:0007669"/>
    <property type="project" value="TreeGrafter"/>
</dbReference>
<evidence type="ECO:0000256" key="25">
    <source>
        <dbReference type="SAM" id="MobiDB-lite"/>
    </source>
</evidence>
<keyword evidence="29" id="KW-1185">Reference proteome</keyword>
<feature type="compositionally biased region" description="Low complexity" evidence="25">
    <location>
        <begin position="131"/>
        <end position="141"/>
    </location>
</feature>
<keyword evidence="8 26" id="KW-0812">Transmembrane</keyword>
<evidence type="ECO:0000256" key="18">
    <source>
        <dbReference type="ARBA" id="ARBA00029917"/>
    </source>
</evidence>
<dbReference type="GO" id="GO:0007155">
    <property type="term" value="P:cell adhesion"/>
    <property type="evidence" value="ECO:0007669"/>
    <property type="project" value="UniProtKB-KW"/>
</dbReference>
<evidence type="ECO:0000256" key="11">
    <source>
        <dbReference type="ARBA" id="ARBA00022974"/>
    </source>
</evidence>
<evidence type="ECO:0000313" key="29">
    <source>
        <dbReference type="Proteomes" id="UP000823561"/>
    </source>
</evidence>
<keyword evidence="13 26" id="KW-0472">Membrane</keyword>
<evidence type="ECO:0000256" key="1">
    <source>
        <dbReference type="ARBA" id="ARBA00004105"/>
    </source>
</evidence>
<dbReference type="GO" id="GO:0006954">
    <property type="term" value="P:inflammatory response"/>
    <property type="evidence" value="ECO:0007669"/>
    <property type="project" value="TreeGrafter"/>
</dbReference>
<dbReference type="PRINTS" id="PR00658">
    <property type="entry name" value="CD44"/>
</dbReference>
<evidence type="ECO:0000259" key="27">
    <source>
        <dbReference type="PROSITE" id="PS50963"/>
    </source>
</evidence>
<feature type="compositionally biased region" description="Polar residues" evidence="25">
    <location>
        <begin position="247"/>
        <end position="263"/>
    </location>
</feature>
<dbReference type="PANTHER" id="PTHR10225">
    <property type="entry name" value="HYALURONAN RECEPTOR"/>
    <property type="match status" value="1"/>
</dbReference>
<dbReference type="PROSITE" id="PS50963">
    <property type="entry name" value="LINK_2"/>
    <property type="match status" value="1"/>
</dbReference>
<evidence type="ECO:0000256" key="15">
    <source>
        <dbReference type="ARBA" id="ARBA00023170"/>
    </source>
</evidence>
<dbReference type="Proteomes" id="UP000823561">
    <property type="component" value="Chromosome 11"/>
</dbReference>
<evidence type="ECO:0000256" key="23">
    <source>
        <dbReference type="ARBA" id="ARBA00032917"/>
    </source>
</evidence>
<evidence type="ECO:0000256" key="7">
    <source>
        <dbReference type="ARBA" id="ARBA00022553"/>
    </source>
</evidence>
<sequence length="378" mass="40891">MVLSTLSELKSRSCSYHGVFHVEGPDRYNLTYGDAESLCQSLGTTLATEEQVRNAYNNNMETCRYGWTANMSISILRQKPHEKCYLNQTGIGIKPANSSDLSDAYCYNETDSTGENCEKAINPLSTKPDSSEAAATETPSSGEITDSPDTTAEPMLEPDLVPVNAITDTMEPEEHNETTTLGDMGEEPTYASDLSTEEGVISERGFNTTPVTPEEDQRNSPTGKTTILFQDDTTGSGILPPDGPEIPTNTMTMKPTAQPSNTDIPKANVDELGQTDKQEEKEGNDWLVIIGVLVALAAIVLVCAAVVTRKRWCGKHQTLNISKNSGSEGNGSAAAVVGSRAEEREQEMVTLMNKEKIQENGNAEEFTAITMEGSSEKP</sequence>
<keyword evidence="9" id="KW-0732">Signal</keyword>
<dbReference type="EMBL" id="JADWDJ010000011">
    <property type="protein sequence ID" value="KAG5273935.1"/>
    <property type="molecule type" value="Genomic_DNA"/>
</dbReference>
<keyword evidence="16" id="KW-0325">Glycoprotein</keyword>
<evidence type="ECO:0000256" key="6">
    <source>
        <dbReference type="ARBA" id="ARBA00022525"/>
    </source>
</evidence>
<organism evidence="28 29">
    <name type="scientific">Alosa alosa</name>
    <name type="common">allis shad</name>
    <dbReference type="NCBI Taxonomy" id="278164"/>
    <lineage>
        <taxon>Eukaryota</taxon>
        <taxon>Metazoa</taxon>
        <taxon>Chordata</taxon>
        <taxon>Craniata</taxon>
        <taxon>Vertebrata</taxon>
        <taxon>Euteleostomi</taxon>
        <taxon>Actinopterygii</taxon>
        <taxon>Neopterygii</taxon>
        <taxon>Teleostei</taxon>
        <taxon>Clupei</taxon>
        <taxon>Clupeiformes</taxon>
        <taxon>Clupeoidei</taxon>
        <taxon>Clupeidae</taxon>
        <taxon>Alosa</taxon>
    </lineage>
</organism>
<dbReference type="InterPro" id="IPR001231">
    <property type="entry name" value="CD44_antigen"/>
</dbReference>
<dbReference type="AlphaFoldDB" id="A0AAV6GJR2"/>
<feature type="domain" description="Link" evidence="27">
    <location>
        <begin position="18"/>
        <end position="108"/>
    </location>
</feature>
<evidence type="ECO:0000256" key="24">
    <source>
        <dbReference type="PROSITE-ProRule" id="PRU00323"/>
    </source>
</evidence>
<dbReference type="GO" id="GO:0016323">
    <property type="term" value="C:basolateral plasma membrane"/>
    <property type="evidence" value="ECO:0007669"/>
    <property type="project" value="TreeGrafter"/>
</dbReference>
<evidence type="ECO:0000256" key="9">
    <source>
        <dbReference type="ARBA" id="ARBA00022729"/>
    </source>
</evidence>
<dbReference type="GO" id="GO:0005902">
    <property type="term" value="C:microvillus"/>
    <property type="evidence" value="ECO:0007669"/>
    <property type="project" value="UniProtKB-SubCell"/>
</dbReference>
<comment type="caution">
    <text evidence="24">Lacks conserved residue(s) required for the propagation of feature annotation.</text>
</comment>
<evidence type="ECO:0000313" key="28">
    <source>
        <dbReference type="EMBL" id="KAG5273935.1"/>
    </source>
</evidence>
<evidence type="ECO:0000256" key="19">
    <source>
        <dbReference type="ARBA" id="ARBA00029928"/>
    </source>
</evidence>
<keyword evidence="14 24" id="KW-1015">Disulfide bond</keyword>
<evidence type="ECO:0000256" key="4">
    <source>
        <dbReference type="ARBA" id="ARBA00020474"/>
    </source>
</evidence>
<evidence type="ECO:0000256" key="3">
    <source>
        <dbReference type="ARBA" id="ARBA00004613"/>
    </source>
</evidence>